<dbReference type="FunFam" id="3.30.565.10:FF:000010">
    <property type="entry name" value="Sensor histidine kinase RcsC"/>
    <property type="match status" value="1"/>
</dbReference>
<evidence type="ECO:0000256" key="2">
    <source>
        <dbReference type="ARBA" id="ARBA00012438"/>
    </source>
</evidence>
<keyword evidence="15" id="KW-1185">Reference proteome</keyword>
<sequence>MSNSGSTGSFTDSICLLGDSLQIPNYHFKTSPIPSLAYGDNVDIVFGYRISNKKPVIAKVSASSLKLEREYYIMKRLYQLTDGGSFLVRPLEYFHLPSGLTVVIYADEGHNYLDYLRQPDDTSPTSSSKHHNSSLSIRIAREGRLSLTPITGPIFDLGTFLRFAIKCTECLEFIHKNNVVHGEIRLSAFQWSGEDSARVKLWNFGSGSKSFEAYLTSEGWRKTTYNRESMDLLQGLLVYMSPEQTGRTTYVPDHRSDIYSLGIVFYVLLTGRFPFEGGPLEILNGIVSRKMPLVNEIQLDIPEVVARIIEKMTNKQILSESEDDIHAFYNHLKTHLGSQFCKIELLADLVPELKPLLDPVDSEDSEDPINIIHLDNVETRVRFHTLFVEVFRALTQWRMITLFLDDLHLADEPSIELIESMIGARVKLLIFLAYRDDEVTSSLEKLLSNDIATFHMFKVDLLDFESLVSYIGDTLHRPIETSRDSILPLADIVYKKTRGNAFYTAQLLTALEKKKLIFFNWEENEWDYSLSDIQQAVLTNDEADRDAELDISFLVARLRELPADGQRLLKWASFVGDTFSWNTVRYLMSHSDPESEFSDTDTVLSDSTVTHDTDTTDSTGASAPLISFSPSSSVRSSGKSHTTSTSYKSSNISTRDPINGLQAALQEGYILPLESDEFKWSHDRYSQAAMELANPKSRGKIHLKIAKYLLQDANADNFLIADHLLKCLSLLVESEDRGCYRNIFYESGNKARNSGAHRMALEYYKAAIALLDEDPWLGDNYTTTHFLYSNAVALSWVVGEYDTTEAYLDTIFANTTDPLDRVIAYRIQHKYYFGRQMHAEGAESLHKCLKELEIKKFKYSYSREELDEEFMEVKALIEKVGFEGLKKIDACEDIKLKTTMIILEEMCTSAYWLGRQIEMFYLATKIVHLSILSGMTQVSGIGLVLMGLAAVEVYQMFKFGEEIGAVGVVMSEKFGSNGERGRAGFLYANFLMMWKYHYKEQLPWFKSSLKLCLSTGDRIYSSFSHLHIVACMLFGGDNLSATLAEAEACYSDIHAWSSSVDTNILIMAIIRTIKALQGHTFNNSPTEIFDGDDGFNDKHFIEESCKQSSNPAVPMNWYDSLRMIPLVLYGHYDHAIAVGYMCIQGIHNHPCHRHTRMMLTLHSLAIIEKIRRETLPQDLVDEYMERVRKNQEILQVWVEHSAINSSMWYSLVEAEISSLSNDLKNSITLYEMAINEAREGNWYLELCICHEYAGGFYERVGIKNTAYGLLKKAISLYLQHDSYGKANHLTKMYSSLLSEFDDGRTELHDVGIQTDPFPFLGAQGSWSTSSMAPVATVNEPFVSEVIPPVTTEQTLMTLDILDLASILKSSQVISSEVKFDSLLKSMMSIILENSGADCGAIIVKEEKYGICAYGSQQEGSMTFDPPRPLEEDDLISTRIVHHTINTGESIFIHNIEQDARFALGSWYEKTGNKSVICMPIVHKGTMAGCLFIEGSIGIFTQRHITVLSLLCQQMGISITNAFLFKSVQRVTMANMRMIEMQKKALEDARKSKEAAVRATRLREIFLANMSHEIRTPFSGFYGMISLLADTQLDPEQRDLVKTAKESCEILLQIIDDLLNFSKLQAGKVTLDLSPIIIEDIIADVVDMLVAMAIKKNINIAYMVTQDVPVVVMADGNRLRQILINLLGNAIKFTHEGEIRIQCSLDKNNQNEKDDDQVSLLFEVIDTGIGISNEQRKVLFEPFSQVDGSTTRKYGGTGLGLSICLQLVELMGGRINVSSVPGQGSDFYFSIRVSKLRPQLSCKGSQLEGYNEERDMLLKRIGHYKVLAVSKYHATIEMIRHLLTGIHVDGATQIDKFQELLKKNKYDIIVVGLFMNPEHLNASSTWLEDASRVNKDALIIIMNYPAGGMTQKNRWIEPIPNQQLGCKVVRMAVPLRRLKLLKTIDESLNKLSPTNNVIQKKTVSESLVTSEERDLYSKMNILIAEDNPVAQKLLLKQLTRLGFYVECANNGLEAVNAWISQPLDFFNMAFFDHHMPKCDGVAATKRIREIEKEENRKNRLPINLLDKYVSMLAWMDILQNR</sequence>
<dbReference type="GO" id="GO:0005524">
    <property type="term" value="F:ATP binding"/>
    <property type="evidence" value="ECO:0007669"/>
    <property type="project" value="UniProtKB-KW"/>
</dbReference>
<dbReference type="SMART" id="SM00065">
    <property type="entry name" value="GAF"/>
    <property type="match status" value="1"/>
</dbReference>
<protein>
    <recommendedName>
        <fullName evidence="2">histidine kinase</fullName>
        <ecNumber evidence="2">2.7.13.3</ecNumber>
    </recommendedName>
</protein>
<evidence type="ECO:0000256" key="5">
    <source>
        <dbReference type="ARBA" id="ARBA00022741"/>
    </source>
</evidence>
<feature type="domain" description="Histidine kinase" evidence="12">
    <location>
        <begin position="1568"/>
        <end position="1794"/>
    </location>
</feature>
<gene>
    <name evidence="14" type="ORF">CU097_001329</name>
</gene>
<dbReference type="CDD" id="cd17546">
    <property type="entry name" value="REC_hyHK_CKI1_RcsC-like"/>
    <property type="match status" value="1"/>
</dbReference>
<comment type="catalytic activity">
    <reaction evidence="1">
        <text>ATP + protein L-histidine = ADP + protein N-phospho-L-histidine.</text>
        <dbReference type="EC" id="2.7.13.3"/>
    </reaction>
</comment>
<dbReference type="Gene3D" id="1.10.510.10">
    <property type="entry name" value="Transferase(Phosphotransferase) domain 1"/>
    <property type="match status" value="1"/>
</dbReference>
<dbReference type="Proteomes" id="UP000252139">
    <property type="component" value="Unassembled WGS sequence"/>
</dbReference>
<dbReference type="GO" id="GO:0000155">
    <property type="term" value="F:phosphorelay sensor kinase activity"/>
    <property type="evidence" value="ECO:0007669"/>
    <property type="project" value="InterPro"/>
</dbReference>
<dbReference type="SUPFAM" id="SSF55874">
    <property type="entry name" value="ATPase domain of HSP90 chaperone/DNA topoisomerase II/histidine kinase"/>
    <property type="match status" value="1"/>
</dbReference>
<dbReference type="InterPro" id="IPR036097">
    <property type="entry name" value="HisK_dim/P_sf"/>
</dbReference>
<evidence type="ECO:0000256" key="3">
    <source>
        <dbReference type="ARBA" id="ARBA00022553"/>
    </source>
</evidence>
<dbReference type="InterPro" id="IPR005467">
    <property type="entry name" value="His_kinase_dom"/>
</dbReference>
<dbReference type="PANTHER" id="PTHR45339:SF5">
    <property type="entry name" value="HISTIDINE KINASE"/>
    <property type="match status" value="1"/>
</dbReference>
<evidence type="ECO:0000256" key="10">
    <source>
        <dbReference type="SAM" id="MobiDB-lite"/>
    </source>
</evidence>
<evidence type="ECO:0000256" key="4">
    <source>
        <dbReference type="ARBA" id="ARBA00022679"/>
    </source>
</evidence>
<dbReference type="CDD" id="cd00082">
    <property type="entry name" value="HisKA"/>
    <property type="match status" value="1"/>
</dbReference>
<keyword evidence="7" id="KW-0067">ATP-binding</keyword>
<keyword evidence="3 9" id="KW-0597">Phosphoprotein</keyword>
<dbReference type="EC" id="2.7.13.3" evidence="2"/>
<reference evidence="14 15" key="1">
    <citation type="journal article" date="2018" name="G3 (Bethesda)">
        <title>Phylogenetic and Phylogenomic Definition of Rhizopus Species.</title>
        <authorList>
            <person name="Gryganskyi A.P."/>
            <person name="Golan J."/>
            <person name="Dolatabadi S."/>
            <person name="Mondo S."/>
            <person name="Robb S."/>
            <person name="Idnurm A."/>
            <person name="Muszewska A."/>
            <person name="Steczkiewicz K."/>
            <person name="Masonjones S."/>
            <person name="Liao H.L."/>
            <person name="Gajdeczka M.T."/>
            <person name="Anike F."/>
            <person name="Vuek A."/>
            <person name="Anishchenko I.M."/>
            <person name="Voigt K."/>
            <person name="de Hoog G.S."/>
            <person name="Smith M.E."/>
            <person name="Heitman J."/>
            <person name="Vilgalys R."/>
            <person name="Stajich J.E."/>
        </authorList>
    </citation>
    <scope>NUCLEOTIDE SEQUENCE [LARGE SCALE GENOMIC DNA]</scope>
    <source>
        <strain evidence="14 15">CBS 357.93</strain>
    </source>
</reference>
<dbReference type="SUPFAM" id="SSF55781">
    <property type="entry name" value="GAF domain-like"/>
    <property type="match status" value="1"/>
</dbReference>
<dbReference type="Gene3D" id="1.10.287.130">
    <property type="match status" value="1"/>
</dbReference>
<dbReference type="Pfam" id="PF00069">
    <property type="entry name" value="Pkinase"/>
    <property type="match status" value="1"/>
</dbReference>
<evidence type="ECO:0000256" key="6">
    <source>
        <dbReference type="ARBA" id="ARBA00022777"/>
    </source>
</evidence>
<keyword evidence="6" id="KW-0418">Kinase</keyword>
<dbReference type="SMART" id="SM00220">
    <property type="entry name" value="S_TKc"/>
    <property type="match status" value="1"/>
</dbReference>
<feature type="modified residue" description="4-aspartylphosphate" evidence="9">
    <location>
        <position position="2031"/>
    </location>
</feature>
<feature type="compositionally biased region" description="Low complexity" evidence="10">
    <location>
        <begin position="615"/>
        <end position="650"/>
    </location>
</feature>
<evidence type="ECO:0000313" key="14">
    <source>
        <dbReference type="EMBL" id="RCH92290.1"/>
    </source>
</evidence>
<dbReference type="Pfam" id="PF13185">
    <property type="entry name" value="GAF_2"/>
    <property type="match status" value="1"/>
</dbReference>
<dbReference type="InterPro" id="IPR011009">
    <property type="entry name" value="Kinase-like_dom_sf"/>
</dbReference>
<feature type="region of interest" description="Disordered" evidence="10">
    <location>
        <begin position="593"/>
        <end position="652"/>
    </location>
</feature>
<keyword evidence="4" id="KW-0808">Transferase</keyword>
<evidence type="ECO:0000256" key="9">
    <source>
        <dbReference type="PROSITE-ProRule" id="PRU00169"/>
    </source>
</evidence>
<dbReference type="EMBL" id="PJQL01000849">
    <property type="protein sequence ID" value="RCH92290.1"/>
    <property type="molecule type" value="Genomic_DNA"/>
</dbReference>
<organism evidence="14 15">
    <name type="scientific">Rhizopus azygosporus</name>
    <name type="common">Rhizopus microsporus var. azygosporus</name>
    <dbReference type="NCBI Taxonomy" id="86630"/>
    <lineage>
        <taxon>Eukaryota</taxon>
        <taxon>Fungi</taxon>
        <taxon>Fungi incertae sedis</taxon>
        <taxon>Mucoromycota</taxon>
        <taxon>Mucoromycotina</taxon>
        <taxon>Mucoromycetes</taxon>
        <taxon>Mucorales</taxon>
        <taxon>Mucorineae</taxon>
        <taxon>Rhizopodaceae</taxon>
        <taxon>Rhizopus</taxon>
    </lineage>
</organism>
<dbReference type="SMART" id="SM00387">
    <property type="entry name" value="HATPase_c"/>
    <property type="match status" value="1"/>
</dbReference>
<dbReference type="Pfam" id="PF00072">
    <property type="entry name" value="Response_reg"/>
    <property type="match status" value="1"/>
</dbReference>
<dbReference type="CDD" id="cd16922">
    <property type="entry name" value="HATPase_EvgS-ArcB-TorS-like"/>
    <property type="match status" value="1"/>
</dbReference>
<dbReference type="OrthoDB" id="60033at2759"/>
<evidence type="ECO:0000313" key="15">
    <source>
        <dbReference type="Proteomes" id="UP000252139"/>
    </source>
</evidence>
<dbReference type="InterPro" id="IPR000719">
    <property type="entry name" value="Prot_kinase_dom"/>
</dbReference>
<dbReference type="InterPro" id="IPR003018">
    <property type="entry name" value="GAF"/>
</dbReference>
<dbReference type="InterPro" id="IPR029016">
    <property type="entry name" value="GAF-like_dom_sf"/>
</dbReference>
<keyword evidence="8" id="KW-0902">Two-component regulatory system</keyword>
<feature type="domain" description="Protein kinase" evidence="11">
    <location>
        <begin position="1"/>
        <end position="329"/>
    </location>
</feature>
<dbReference type="InterPro" id="IPR004358">
    <property type="entry name" value="Sig_transdc_His_kin-like_C"/>
</dbReference>
<dbReference type="SUPFAM" id="SSF52172">
    <property type="entry name" value="CheY-like"/>
    <property type="match status" value="1"/>
</dbReference>
<evidence type="ECO:0000256" key="8">
    <source>
        <dbReference type="ARBA" id="ARBA00023012"/>
    </source>
</evidence>
<dbReference type="InterPro" id="IPR003661">
    <property type="entry name" value="HisK_dim/P_dom"/>
</dbReference>
<evidence type="ECO:0000259" key="12">
    <source>
        <dbReference type="PROSITE" id="PS50109"/>
    </source>
</evidence>
<accession>A0A367JQR1</accession>
<comment type="caution">
    <text evidence="14">The sequence shown here is derived from an EMBL/GenBank/DDBJ whole genome shotgun (WGS) entry which is preliminary data.</text>
</comment>
<dbReference type="PROSITE" id="PS50110">
    <property type="entry name" value="RESPONSE_REGULATORY"/>
    <property type="match status" value="1"/>
</dbReference>
<dbReference type="PANTHER" id="PTHR45339">
    <property type="entry name" value="HYBRID SIGNAL TRANSDUCTION HISTIDINE KINASE J"/>
    <property type="match status" value="1"/>
</dbReference>
<dbReference type="Gene3D" id="3.30.450.40">
    <property type="match status" value="1"/>
</dbReference>
<evidence type="ECO:0000259" key="11">
    <source>
        <dbReference type="PROSITE" id="PS50011"/>
    </source>
</evidence>
<dbReference type="SUPFAM" id="SSF47384">
    <property type="entry name" value="Homodimeric domain of signal transducing histidine kinase"/>
    <property type="match status" value="1"/>
</dbReference>
<name>A0A367JQR1_RHIAZ</name>
<dbReference type="SMART" id="SM00388">
    <property type="entry name" value="HisKA"/>
    <property type="match status" value="1"/>
</dbReference>
<dbReference type="SUPFAM" id="SSF56112">
    <property type="entry name" value="Protein kinase-like (PK-like)"/>
    <property type="match status" value="1"/>
</dbReference>
<dbReference type="PRINTS" id="PR00344">
    <property type="entry name" value="BCTRLSENSOR"/>
</dbReference>
<proteinExistence type="predicted"/>
<evidence type="ECO:0000256" key="7">
    <source>
        <dbReference type="ARBA" id="ARBA00022840"/>
    </source>
</evidence>
<dbReference type="InterPro" id="IPR001789">
    <property type="entry name" value="Sig_transdc_resp-reg_receiver"/>
</dbReference>
<keyword evidence="5" id="KW-0547">Nucleotide-binding</keyword>
<feature type="domain" description="Response regulatory" evidence="13">
    <location>
        <begin position="1979"/>
        <end position="2080"/>
    </location>
</feature>
<dbReference type="InterPro" id="IPR011006">
    <property type="entry name" value="CheY-like_superfamily"/>
</dbReference>
<evidence type="ECO:0000259" key="13">
    <source>
        <dbReference type="PROSITE" id="PS50110"/>
    </source>
</evidence>
<dbReference type="PROSITE" id="PS50109">
    <property type="entry name" value="HIS_KIN"/>
    <property type="match status" value="1"/>
</dbReference>
<dbReference type="InterPro" id="IPR003594">
    <property type="entry name" value="HATPase_dom"/>
</dbReference>
<dbReference type="InterPro" id="IPR036890">
    <property type="entry name" value="HATPase_C_sf"/>
</dbReference>
<dbReference type="PROSITE" id="PS50011">
    <property type="entry name" value="PROTEIN_KINASE_DOM"/>
    <property type="match status" value="1"/>
</dbReference>
<dbReference type="Gene3D" id="3.40.50.2300">
    <property type="match status" value="1"/>
</dbReference>
<dbReference type="Gene3D" id="3.30.565.10">
    <property type="entry name" value="Histidine kinase-like ATPase, C-terminal domain"/>
    <property type="match status" value="1"/>
</dbReference>
<dbReference type="Pfam" id="PF02518">
    <property type="entry name" value="HATPase_c"/>
    <property type="match status" value="1"/>
</dbReference>
<evidence type="ECO:0000256" key="1">
    <source>
        <dbReference type="ARBA" id="ARBA00000085"/>
    </source>
</evidence>
<dbReference type="Pfam" id="PF00512">
    <property type="entry name" value="HisKA"/>
    <property type="match status" value="1"/>
</dbReference>
<dbReference type="STRING" id="86630.A0A367JQR1"/>
<dbReference type="FunFam" id="1.10.287.130:FF:000002">
    <property type="entry name" value="Two-component osmosensing histidine kinase"/>
    <property type="match status" value="1"/>
</dbReference>